<dbReference type="AlphaFoldDB" id="A0A4Y2N0Z5"/>
<dbReference type="OrthoDB" id="8195485at2759"/>
<dbReference type="EMBL" id="BGPR01125617">
    <property type="protein sequence ID" value="GBN32653.1"/>
    <property type="molecule type" value="Genomic_DNA"/>
</dbReference>
<gene>
    <name evidence="1" type="ORF">AVEN_76987_1</name>
</gene>
<accession>A0A4Y2N0Z5</accession>
<evidence type="ECO:0000313" key="2">
    <source>
        <dbReference type="Proteomes" id="UP000499080"/>
    </source>
</evidence>
<keyword evidence="2" id="KW-1185">Reference proteome</keyword>
<reference evidence="1 2" key="1">
    <citation type="journal article" date="2019" name="Sci. Rep.">
        <title>Orb-weaving spider Araneus ventricosus genome elucidates the spidroin gene catalogue.</title>
        <authorList>
            <person name="Kono N."/>
            <person name="Nakamura H."/>
            <person name="Ohtoshi R."/>
            <person name="Moran D.A.P."/>
            <person name="Shinohara A."/>
            <person name="Yoshida Y."/>
            <person name="Fujiwara M."/>
            <person name="Mori M."/>
            <person name="Tomita M."/>
            <person name="Arakawa K."/>
        </authorList>
    </citation>
    <scope>NUCLEOTIDE SEQUENCE [LARGE SCALE GENOMIC DNA]</scope>
</reference>
<organism evidence="1 2">
    <name type="scientific">Araneus ventricosus</name>
    <name type="common">Orbweaver spider</name>
    <name type="synonym">Epeira ventricosa</name>
    <dbReference type="NCBI Taxonomy" id="182803"/>
    <lineage>
        <taxon>Eukaryota</taxon>
        <taxon>Metazoa</taxon>
        <taxon>Ecdysozoa</taxon>
        <taxon>Arthropoda</taxon>
        <taxon>Chelicerata</taxon>
        <taxon>Arachnida</taxon>
        <taxon>Araneae</taxon>
        <taxon>Araneomorphae</taxon>
        <taxon>Entelegynae</taxon>
        <taxon>Araneoidea</taxon>
        <taxon>Araneidae</taxon>
        <taxon>Araneus</taxon>
    </lineage>
</organism>
<dbReference type="Proteomes" id="UP000499080">
    <property type="component" value="Unassembled WGS sequence"/>
</dbReference>
<sequence length="123" mass="14060">MIPTLNQENVLTIWRNKCRLIGFLTEKMKTTIKSVRQADNDSDILIVETALTISNIQENSTVIVGEDIDLFVILTVHTPTKGNFSPQDRKRKMGQRIYSSRSFEGIHKENILFFHAFSDCEGT</sequence>
<evidence type="ECO:0000313" key="1">
    <source>
        <dbReference type="EMBL" id="GBN32653.1"/>
    </source>
</evidence>
<comment type="caution">
    <text evidence="1">The sequence shown here is derived from an EMBL/GenBank/DDBJ whole genome shotgun (WGS) entry which is preliminary data.</text>
</comment>
<name>A0A4Y2N0Z5_ARAVE</name>
<protein>
    <submittedName>
        <fullName evidence="1">Uncharacterized protein</fullName>
    </submittedName>
</protein>
<proteinExistence type="predicted"/>